<dbReference type="InterPro" id="IPR055215">
    <property type="entry name" value="SPMIP5_dom"/>
</dbReference>
<feature type="compositionally biased region" description="Polar residues" evidence="1">
    <location>
        <begin position="205"/>
        <end position="215"/>
    </location>
</feature>
<dbReference type="EMBL" id="BAAFST010000019">
    <property type="protein sequence ID" value="GAB1302572.1"/>
    <property type="molecule type" value="Genomic_DNA"/>
</dbReference>
<protein>
    <recommendedName>
        <fullName evidence="2">Sperm-associated microtubule inner protein 5 domain-containing protein</fullName>
    </recommendedName>
</protein>
<name>A0ABQ0FTK3_APOSI</name>
<feature type="region of interest" description="Disordered" evidence="1">
    <location>
        <begin position="191"/>
        <end position="225"/>
    </location>
</feature>
<reference evidence="3 4" key="1">
    <citation type="submission" date="2024-08" db="EMBL/GenBank/DDBJ databases">
        <title>The draft genome of Apodemus speciosus.</title>
        <authorList>
            <person name="Nabeshima K."/>
            <person name="Suzuki S."/>
            <person name="Onuma M."/>
        </authorList>
    </citation>
    <scope>NUCLEOTIDE SEQUENCE [LARGE SCALE GENOMIC DNA]</scope>
    <source>
        <strain evidence="3">IB14-021</strain>
    </source>
</reference>
<keyword evidence="4" id="KW-1185">Reference proteome</keyword>
<evidence type="ECO:0000313" key="3">
    <source>
        <dbReference type="EMBL" id="GAB1302572.1"/>
    </source>
</evidence>
<proteinExistence type="predicted"/>
<evidence type="ECO:0000313" key="4">
    <source>
        <dbReference type="Proteomes" id="UP001623349"/>
    </source>
</evidence>
<organism evidence="3 4">
    <name type="scientific">Apodemus speciosus</name>
    <name type="common">Large Japanese field mouse</name>
    <dbReference type="NCBI Taxonomy" id="105296"/>
    <lineage>
        <taxon>Eukaryota</taxon>
        <taxon>Metazoa</taxon>
        <taxon>Chordata</taxon>
        <taxon>Craniata</taxon>
        <taxon>Vertebrata</taxon>
        <taxon>Euteleostomi</taxon>
        <taxon>Mammalia</taxon>
        <taxon>Eutheria</taxon>
        <taxon>Euarchontoglires</taxon>
        <taxon>Glires</taxon>
        <taxon>Rodentia</taxon>
        <taxon>Myomorpha</taxon>
        <taxon>Muroidea</taxon>
        <taxon>Muridae</taxon>
        <taxon>Murinae</taxon>
        <taxon>Apodemus</taxon>
    </lineage>
</organism>
<feature type="domain" description="Sperm-associated microtubule inner protein 5" evidence="2">
    <location>
        <begin position="116"/>
        <end position="177"/>
    </location>
</feature>
<dbReference type="Proteomes" id="UP001623349">
    <property type="component" value="Unassembled WGS sequence"/>
</dbReference>
<comment type="caution">
    <text evidence="3">The sequence shown here is derived from an EMBL/GenBank/DDBJ whole genome shotgun (WGS) entry which is preliminary data.</text>
</comment>
<evidence type="ECO:0000256" key="1">
    <source>
        <dbReference type="SAM" id="MobiDB-lite"/>
    </source>
</evidence>
<gene>
    <name evidence="3" type="ORF">APTSU1_001781100</name>
</gene>
<dbReference type="PANTHER" id="PTHR47301:SF1">
    <property type="entry name" value="CHROMOSOME 10 OPEN READING FRAME 82"/>
    <property type="match status" value="1"/>
</dbReference>
<sequence>MIGEPQNPQTNLGSLWETIDYPCKMESPKTFMRELPITPGYCGFIPWLSCQESTSEDRMNPCVKAFQERTQRYKEEQQALNWCVANTRPLKPICSEDTVLWVLHEYAKKYHPLTLECKNEKKPLHEPPIPGWAGYLPRAKVTEFGYATRYTIMAKKCYEDFLGLVEQAKRAQLKPYEPTYNVRVAQSFNPSPKVSQLQGLPPSYPESSGPGQTPPSEDPRAPKPCGCAQWSNLSCSRNVYGEPPSLARTYAEK</sequence>
<dbReference type="InterPro" id="IPR043246">
    <property type="entry name" value="SPMIP5"/>
</dbReference>
<dbReference type="PANTHER" id="PTHR47301">
    <property type="entry name" value="HYPOTHETICAL PROTEIN LOC681006"/>
    <property type="match status" value="1"/>
</dbReference>
<evidence type="ECO:0000259" key="2">
    <source>
        <dbReference type="Pfam" id="PF22573"/>
    </source>
</evidence>
<dbReference type="Pfam" id="PF22573">
    <property type="entry name" value="SPMIP5"/>
    <property type="match status" value="1"/>
</dbReference>
<accession>A0ABQ0FTK3</accession>